<sequence>MRNKEKELNRELGIHEQHDQVSNMIDAMLALGPVNLGLNNPKIERYAEQRIKEDITK</sequence>
<proteinExistence type="predicted"/>
<dbReference type="AlphaFoldDB" id="A0A1M5YXA1"/>
<accession>A0A1M5YXA1</accession>
<evidence type="ECO:0000313" key="1">
    <source>
        <dbReference type="EMBL" id="SHI16651.1"/>
    </source>
</evidence>
<dbReference type="Proteomes" id="UP000184241">
    <property type="component" value="Unassembled WGS sequence"/>
</dbReference>
<organism evidence="1 2">
    <name type="scientific">Clostridium intestinale DSM 6191</name>
    <dbReference type="NCBI Taxonomy" id="1121320"/>
    <lineage>
        <taxon>Bacteria</taxon>
        <taxon>Bacillati</taxon>
        <taxon>Bacillota</taxon>
        <taxon>Clostridia</taxon>
        <taxon>Eubacteriales</taxon>
        <taxon>Clostridiaceae</taxon>
        <taxon>Clostridium</taxon>
    </lineage>
</organism>
<reference evidence="1 2" key="1">
    <citation type="submission" date="2016-11" db="EMBL/GenBank/DDBJ databases">
        <authorList>
            <person name="Jaros S."/>
            <person name="Januszkiewicz K."/>
            <person name="Wedrychowicz H."/>
        </authorList>
    </citation>
    <scope>NUCLEOTIDE SEQUENCE [LARGE SCALE GENOMIC DNA]</scope>
    <source>
        <strain evidence="1 2">DSM 6191</strain>
    </source>
</reference>
<evidence type="ECO:0000313" key="2">
    <source>
        <dbReference type="Proteomes" id="UP000184241"/>
    </source>
</evidence>
<protein>
    <submittedName>
        <fullName evidence="1">Uncharacterized protein</fullName>
    </submittedName>
</protein>
<gene>
    <name evidence="1" type="ORF">SAMN02745941_02309</name>
</gene>
<dbReference type="EMBL" id="FQXU01000007">
    <property type="protein sequence ID" value="SHI16651.1"/>
    <property type="molecule type" value="Genomic_DNA"/>
</dbReference>
<dbReference type="RefSeq" id="WP_175550897.1">
    <property type="nucleotide sequence ID" value="NZ_FQXU01000007.1"/>
</dbReference>
<name>A0A1M5YXA1_9CLOT</name>